<keyword evidence="2" id="KW-1185">Reference proteome</keyword>
<gene>
    <name evidence="1" type="ORF">FWILDA_LOCUS15622</name>
</gene>
<accession>A0A9W4X7P6</accession>
<dbReference type="EMBL" id="CAMKVN010008434">
    <property type="protein sequence ID" value="CAI2192529.1"/>
    <property type="molecule type" value="Genomic_DNA"/>
</dbReference>
<comment type="caution">
    <text evidence="1">The sequence shown here is derived from an EMBL/GenBank/DDBJ whole genome shotgun (WGS) entry which is preliminary data.</text>
</comment>
<dbReference type="AlphaFoldDB" id="A0A9W4X7P6"/>
<evidence type="ECO:0000313" key="2">
    <source>
        <dbReference type="Proteomes" id="UP001153678"/>
    </source>
</evidence>
<sequence>MLSQSNFEQVTNASSENMYHVTNTPQQENLTPSYQSSQTNSFGNPQYHVSCEKISNELIIKLLNLLKENRMQLKQNEYVFFYQQQCNDQIYQVSCEMVSPSLINNYLNKNIHGIEIENMGQE</sequence>
<feature type="non-terminal residue" evidence="1">
    <location>
        <position position="122"/>
    </location>
</feature>
<reference evidence="1" key="1">
    <citation type="submission" date="2022-08" db="EMBL/GenBank/DDBJ databases">
        <authorList>
            <person name="Kallberg Y."/>
            <person name="Tangrot J."/>
            <person name="Rosling A."/>
        </authorList>
    </citation>
    <scope>NUCLEOTIDE SEQUENCE</scope>
    <source>
        <strain evidence="1">Wild A</strain>
    </source>
</reference>
<name>A0A9W4X7P6_9GLOM</name>
<dbReference type="Proteomes" id="UP001153678">
    <property type="component" value="Unassembled WGS sequence"/>
</dbReference>
<protein>
    <submittedName>
        <fullName evidence="1">7148_t:CDS:1</fullName>
    </submittedName>
</protein>
<organism evidence="1 2">
    <name type="scientific">Funneliformis geosporum</name>
    <dbReference type="NCBI Taxonomy" id="1117311"/>
    <lineage>
        <taxon>Eukaryota</taxon>
        <taxon>Fungi</taxon>
        <taxon>Fungi incertae sedis</taxon>
        <taxon>Mucoromycota</taxon>
        <taxon>Glomeromycotina</taxon>
        <taxon>Glomeromycetes</taxon>
        <taxon>Glomerales</taxon>
        <taxon>Glomeraceae</taxon>
        <taxon>Funneliformis</taxon>
    </lineage>
</organism>
<proteinExistence type="predicted"/>
<evidence type="ECO:0000313" key="1">
    <source>
        <dbReference type="EMBL" id="CAI2192529.1"/>
    </source>
</evidence>